<accession>A0ABQ1MXN6</accession>
<comment type="caution">
    <text evidence="1">The sequence shown here is derived from an EMBL/GenBank/DDBJ whole genome shotgun (WGS) entry which is preliminary data.</text>
</comment>
<proteinExistence type="predicted"/>
<protein>
    <recommendedName>
        <fullName evidence="3">Transposase</fullName>
    </recommendedName>
</protein>
<reference evidence="2" key="1">
    <citation type="journal article" date="2019" name="Int. J. Syst. Evol. Microbiol.">
        <title>The Global Catalogue of Microorganisms (GCM) 10K type strain sequencing project: providing services to taxonomists for standard genome sequencing and annotation.</title>
        <authorList>
            <consortium name="The Broad Institute Genomics Platform"/>
            <consortium name="The Broad Institute Genome Sequencing Center for Infectious Disease"/>
            <person name="Wu L."/>
            <person name="Ma J."/>
        </authorList>
    </citation>
    <scope>NUCLEOTIDE SEQUENCE [LARGE SCALE GENOMIC DNA]</scope>
    <source>
        <strain evidence="2">CGMCC 1.15342</strain>
    </source>
</reference>
<gene>
    <name evidence="1" type="ORF">GCM10011386_46550</name>
</gene>
<sequence length="74" mass="8455">MSFHSKIVCSQQPCGTCISCRTIEEANLGVNRLKKNPWKNSGIPTRFVIFMAIGMSWEGIPNELKLWFNLIKLK</sequence>
<organism evidence="1 2">
    <name type="scientific">Parapedobacter defluvii</name>
    <dbReference type="NCBI Taxonomy" id="2045106"/>
    <lineage>
        <taxon>Bacteria</taxon>
        <taxon>Pseudomonadati</taxon>
        <taxon>Bacteroidota</taxon>
        <taxon>Sphingobacteriia</taxon>
        <taxon>Sphingobacteriales</taxon>
        <taxon>Sphingobacteriaceae</taxon>
        <taxon>Parapedobacter</taxon>
    </lineage>
</organism>
<dbReference type="EMBL" id="BMIK01000032">
    <property type="protein sequence ID" value="GGC49013.1"/>
    <property type="molecule type" value="Genomic_DNA"/>
</dbReference>
<evidence type="ECO:0008006" key="3">
    <source>
        <dbReference type="Google" id="ProtNLM"/>
    </source>
</evidence>
<dbReference type="Proteomes" id="UP000597338">
    <property type="component" value="Unassembled WGS sequence"/>
</dbReference>
<name>A0ABQ1MXN6_9SPHI</name>
<evidence type="ECO:0000313" key="1">
    <source>
        <dbReference type="EMBL" id="GGC49013.1"/>
    </source>
</evidence>
<keyword evidence="2" id="KW-1185">Reference proteome</keyword>
<evidence type="ECO:0000313" key="2">
    <source>
        <dbReference type="Proteomes" id="UP000597338"/>
    </source>
</evidence>